<evidence type="ECO:0000313" key="1">
    <source>
        <dbReference type="EMBL" id="CAB1459063.1"/>
    </source>
</evidence>
<comment type="caution">
    <text evidence="1">The sequence shown here is derived from an EMBL/GenBank/DDBJ whole genome shotgun (WGS) entry which is preliminary data.</text>
</comment>
<gene>
    <name evidence="1" type="ORF">PLEPLA_LOCUS46899</name>
</gene>
<dbReference type="EMBL" id="CADEAL010004415">
    <property type="protein sequence ID" value="CAB1459063.1"/>
    <property type="molecule type" value="Genomic_DNA"/>
</dbReference>
<name>A0A9N7VXP3_PLEPL</name>
<sequence>MPAGLRTNAGWRTGGVGGGRGGGCRLLLCRHQPHILTLFSRFHLDDQLVLWILDWCSYHFRLQAECKSFLPPPPPPQLLFLRLAATPPSSSHDSKCCWSLAPFTLPDWRNVMHSYTRLHSQVHRRSSTQGNTGIMTLLEDNLQQQMPYPQLSLKVE</sequence>
<reference evidence="1" key="1">
    <citation type="submission" date="2020-03" db="EMBL/GenBank/DDBJ databases">
        <authorList>
            <person name="Weist P."/>
        </authorList>
    </citation>
    <scope>NUCLEOTIDE SEQUENCE</scope>
</reference>
<protein>
    <submittedName>
        <fullName evidence="1">Uncharacterized protein</fullName>
    </submittedName>
</protein>
<keyword evidence="2" id="KW-1185">Reference proteome</keyword>
<evidence type="ECO:0000313" key="2">
    <source>
        <dbReference type="Proteomes" id="UP001153269"/>
    </source>
</evidence>
<proteinExistence type="predicted"/>
<accession>A0A9N7VXP3</accession>
<dbReference type="AlphaFoldDB" id="A0A9N7VXP3"/>
<dbReference type="Proteomes" id="UP001153269">
    <property type="component" value="Unassembled WGS sequence"/>
</dbReference>
<organism evidence="1 2">
    <name type="scientific">Pleuronectes platessa</name>
    <name type="common">European plaice</name>
    <dbReference type="NCBI Taxonomy" id="8262"/>
    <lineage>
        <taxon>Eukaryota</taxon>
        <taxon>Metazoa</taxon>
        <taxon>Chordata</taxon>
        <taxon>Craniata</taxon>
        <taxon>Vertebrata</taxon>
        <taxon>Euteleostomi</taxon>
        <taxon>Actinopterygii</taxon>
        <taxon>Neopterygii</taxon>
        <taxon>Teleostei</taxon>
        <taxon>Neoteleostei</taxon>
        <taxon>Acanthomorphata</taxon>
        <taxon>Carangaria</taxon>
        <taxon>Pleuronectiformes</taxon>
        <taxon>Pleuronectoidei</taxon>
        <taxon>Pleuronectidae</taxon>
        <taxon>Pleuronectes</taxon>
    </lineage>
</organism>